<keyword evidence="3" id="KW-1185">Reference proteome</keyword>
<protein>
    <submittedName>
        <fullName evidence="4">Uncharacterized protein LOC106543123</fullName>
    </submittedName>
</protein>
<feature type="region of interest" description="Disordered" evidence="1">
    <location>
        <begin position="245"/>
        <end position="287"/>
    </location>
</feature>
<feature type="compositionally biased region" description="Polar residues" evidence="1">
    <location>
        <begin position="269"/>
        <end position="278"/>
    </location>
</feature>
<reference evidence="4" key="1">
    <citation type="submission" date="2025-08" db="UniProtKB">
        <authorList>
            <consortium name="RefSeq"/>
        </authorList>
    </citation>
    <scope>IDENTIFICATION</scope>
    <source>
        <tissue evidence="4">Skeletal muscle</tissue>
    </source>
</reference>
<keyword evidence="2" id="KW-0812">Transmembrane</keyword>
<evidence type="ECO:0000313" key="4">
    <source>
        <dbReference type="RefSeq" id="XP_013914509.1"/>
    </source>
</evidence>
<dbReference type="RefSeq" id="XP_013914509.1">
    <property type="nucleotide sequence ID" value="XM_014059034.1"/>
</dbReference>
<evidence type="ECO:0000256" key="2">
    <source>
        <dbReference type="SAM" id="Phobius"/>
    </source>
</evidence>
<feature type="transmembrane region" description="Helical" evidence="2">
    <location>
        <begin position="69"/>
        <end position="94"/>
    </location>
</feature>
<feature type="compositionally biased region" description="Basic and acidic residues" evidence="1">
    <location>
        <begin position="111"/>
        <end position="140"/>
    </location>
</feature>
<dbReference type="KEGG" id="tsr:106543123"/>
<accession>A0A6I9XFS1</accession>
<dbReference type="GeneID" id="106543123"/>
<sequence length="348" mass="39689">MKSSSEESRILPASSETSLIFSLKSTLPQSIRTEVTNEDVNNARRFEFFEKYEGIQDKKRAKAADLKQLLKHIIIACVAVSGLILAVIVLVHIYNSLVAKKQKPIIANADTDKKEESDKKNEFVKNKESDKHEELEKIEESEANNMIPLEPKTSVYDAIDIENHNNNNCSPPGIFLSTDGEDVTKPLEIQSVSSPSYPAKQTELMPYVESLEESPNYSTHKKLKVQSKPFKLNRTSYNSLEQYNTSRNQDYERYQEKDSTSHRKKTDHYLSSSSSPKYTQPKRAHTAQLSKHQYYTSLNGVHDPSSDNFITPNINQNFNESKMSQFDGTECKCFQDHKYDCGTDSYSD</sequence>
<feature type="compositionally biased region" description="Basic and acidic residues" evidence="1">
    <location>
        <begin position="249"/>
        <end position="261"/>
    </location>
</feature>
<evidence type="ECO:0000313" key="3">
    <source>
        <dbReference type="Proteomes" id="UP000504617"/>
    </source>
</evidence>
<feature type="region of interest" description="Disordered" evidence="1">
    <location>
        <begin position="111"/>
        <end position="146"/>
    </location>
</feature>
<proteinExistence type="predicted"/>
<dbReference type="AlphaFoldDB" id="A0A6I9XFS1"/>
<gene>
    <name evidence="4" type="primary">LOC106543123</name>
</gene>
<organism evidence="3 4">
    <name type="scientific">Thamnophis sirtalis</name>
    <dbReference type="NCBI Taxonomy" id="35019"/>
    <lineage>
        <taxon>Eukaryota</taxon>
        <taxon>Metazoa</taxon>
        <taxon>Chordata</taxon>
        <taxon>Craniata</taxon>
        <taxon>Vertebrata</taxon>
        <taxon>Euteleostomi</taxon>
        <taxon>Lepidosauria</taxon>
        <taxon>Squamata</taxon>
        <taxon>Bifurcata</taxon>
        <taxon>Unidentata</taxon>
        <taxon>Episquamata</taxon>
        <taxon>Toxicofera</taxon>
        <taxon>Serpentes</taxon>
        <taxon>Colubroidea</taxon>
        <taxon>Colubridae</taxon>
        <taxon>Natricinae</taxon>
        <taxon>Thamnophis</taxon>
    </lineage>
</organism>
<keyword evidence="2" id="KW-1133">Transmembrane helix</keyword>
<dbReference type="Proteomes" id="UP000504617">
    <property type="component" value="Unplaced"/>
</dbReference>
<name>A0A6I9XFS1_9SAUR</name>
<keyword evidence="2" id="KW-0472">Membrane</keyword>
<evidence type="ECO:0000256" key="1">
    <source>
        <dbReference type="SAM" id="MobiDB-lite"/>
    </source>
</evidence>
<dbReference type="OrthoDB" id="9426104at2759"/>